<evidence type="ECO:0000313" key="1">
    <source>
        <dbReference type="EMBL" id="KAJ0171584.1"/>
    </source>
</evidence>
<protein>
    <submittedName>
        <fullName evidence="1">Uncharacterized protein</fullName>
    </submittedName>
</protein>
<keyword evidence="2" id="KW-1185">Reference proteome</keyword>
<dbReference type="EMBL" id="CM034410">
    <property type="protein sequence ID" value="KAJ0171584.1"/>
    <property type="molecule type" value="Genomic_DNA"/>
</dbReference>
<accession>A0ACC1CJ23</accession>
<organism evidence="1 2">
    <name type="scientific">Dendrolimus kikuchii</name>
    <dbReference type="NCBI Taxonomy" id="765133"/>
    <lineage>
        <taxon>Eukaryota</taxon>
        <taxon>Metazoa</taxon>
        <taxon>Ecdysozoa</taxon>
        <taxon>Arthropoda</taxon>
        <taxon>Hexapoda</taxon>
        <taxon>Insecta</taxon>
        <taxon>Pterygota</taxon>
        <taxon>Neoptera</taxon>
        <taxon>Endopterygota</taxon>
        <taxon>Lepidoptera</taxon>
        <taxon>Glossata</taxon>
        <taxon>Ditrysia</taxon>
        <taxon>Bombycoidea</taxon>
        <taxon>Lasiocampidae</taxon>
        <taxon>Dendrolimus</taxon>
    </lineage>
</organism>
<gene>
    <name evidence="1" type="ORF">K1T71_013134</name>
</gene>
<proteinExistence type="predicted"/>
<comment type="caution">
    <text evidence="1">The sequence shown here is derived from an EMBL/GenBank/DDBJ whole genome shotgun (WGS) entry which is preliminary data.</text>
</comment>
<evidence type="ECO:0000313" key="2">
    <source>
        <dbReference type="Proteomes" id="UP000824533"/>
    </source>
</evidence>
<sequence length="1578" mass="182102">MEDLVLTQNQIMGAMEQLLVNFKKDGVERKTPAHIKKRISTLETYWQEFQCNHIKICEFENKSHDYFINRYYERTSNFYSETRAYMINYLPSESKEKGIIRPETPGHLTQPPSSDQRHAQGVDRTPQPSARSETSFQVPKTQGSPSRLEELLRKQSSNFKAFQRTIKSIDLEIISQKWEFEDAMTSVQTRWSVIDALHWEIDSELYEENEEYEEAYNSCEQRYLQIKKDINSKMWSESHREKSTPHIDIPTFSGSYHLWVSFKDLFLETIHRNRCLSNAQKMQFLKSKLKGEAEKLVQHLNISSDNYTASSAIKRIHDTTNECLNAIKNLGVAIDTWDPMIANTCKGIMNVTISSIYSDYSLNTGVFIMKHAVNNLPNQSFSKPNWSFIENIQLADPEFYRRRSIDLLLGADIYSSIIMGGIIKENDSLPVAQQTRLGWILCGNVKSYQCNVVMLDVENLHKFWSIEDINEKIDISDEDYQCTELYKSTTTRQPDGKYVVRLPLHPDAEEKLGLSKPKACAQFYQLEKKLQKEYTLSNKYREFINEYIDMGHMHLTTISNMKPAYYLPHHGVHRADSNTTSLRVVFNASEKTDTGLSLNDLMYRGPNLQQDILSLILKWRKYKYAFTADIEKMFRQIFVHKEDQRYQQIVWRENPNHHLKDYTLATVTYGTKAAPYLAMMTLKQLAIDERSRYPVAAKVLEEQFYMDDVLSGAFDITSAKQLQKDLIELLKSGGFNLRKWSANEIALLESVDKAESIPNTYDFKYQASTKALGLTWNAQQDKFNFMCKLTTQPDAKPTKRVLLGEISKIFDPLGWLAPAVVQLKLLFQSVWSIDLKWDDVIPEDMYTRWIRLRADIENIKDIEVPRWIGSEQNDTIELHGFCDASLAAYACVVYARIVRQNQVKITLLAAKTKLVPISKTSASKKSDISLPRLELSGALLLSKLMTKIKQSLSEYNVQIIAWCDSTAVLGWLQGDPSRWKPFVANRVKEITAIIQPECWFYIKSSENPADCASRGTFVENLIKHELWWKGPSWLPLYDHQAYQKQSIFKTDLESKKILSNVIIKNDNTQLNFISDFINKYSNFTRASRVLAWIMRAFSRDRQKKSFLSTDELRSSQLKIIRAAQSLEFEKEMNDLRTQDKVDQKSKLLCLNPFIDSEGLLRVGGRLKNSNISYNMKHPYIIPHNSHLTNLLIDFAHKSTFHGGARLTHSYLRNQYWIVGGNRAVKKRLRCCVLCKRHNPIKHTQLMGNLPEARSNPTRPFYHSGVDYTGYVDVKSSKGRGIKSTKGYVAVFICMVTKAVHLELVSDLTSSAFLAALRRLSARRGIPRHLYSDNGTNFVGASKILAKEFINHQSILSEDFYAELNQMKIEWHFNAPSWPSAGGLWEAAVKSLKYHLRRVLGDQKLTYEEFTTLLSQLEACLNSRPLTTLTEDPQDLDYLTPSHFLASGPVLTIVETERDERTRWQLTQKIFNDIWKRWRAEYLTQLSARSKWRTSQSNIELNDVVIIHDANLPPGKWSLGRVIELHPGTDDHVRVVSVKTKKGIIKRPIIKLSKLPTNNPESNKKKPAYHPQAHINIKT</sequence>
<dbReference type="Proteomes" id="UP000824533">
    <property type="component" value="Linkage Group LG24"/>
</dbReference>
<reference evidence="1 2" key="1">
    <citation type="journal article" date="2021" name="Front. Genet.">
        <title>Chromosome-Level Genome Assembly Reveals Significant Gene Expansion in the Toll and IMD Signaling Pathways of Dendrolimus kikuchii.</title>
        <authorList>
            <person name="Zhou J."/>
            <person name="Wu P."/>
            <person name="Xiong Z."/>
            <person name="Liu N."/>
            <person name="Zhao N."/>
            <person name="Ji M."/>
            <person name="Qiu Y."/>
            <person name="Yang B."/>
        </authorList>
    </citation>
    <scope>NUCLEOTIDE SEQUENCE [LARGE SCALE GENOMIC DNA]</scope>
    <source>
        <strain evidence="1">Ann1</strain>
    </source>
</reference>
<name>A0ACC1CJ23_9NEOP</name>